<evidence type="ECO:0000256" key="8">
    <source>
        <dbReference type="ARBA" id="ARBA00048744"/>
    </source>
</evidence>
<dbReference type="GO" id="GO:0003968">
    <property type="term" value="F:RNA-directed RNA polymerase activity"/>
    <property type="evidence" value="ECO:0007669"/>
    <property type="project" value="UniProtKB-KW"/>
</dbReference>
<keyword evidence="7" id="KW-0943">RNA-mediated gene silencing</keyword>
<protein>
    <recommendedName>
        <fullName evidence="2">RNA-directed RNA polymerase</fullName>
        <ecNumber evidence="2">2.7.7.48</ecNumber>
    </recommendedName>
</protein>
<evidence type="ECO:0000259" key="9">
    <source>
        <dbReference type="Pfam" id="PF05183"/>
    </source>
</evidence>
<comment type="catalytic activity">
    <reaction evidence="8">
        <text>RNA(n) + a ribonucleoside 5'-triphosphate = RNA(n+1) + diphosphate</text>
        <dbReference type="Rhea" id="RHEA:21248"/>
        <dbReference type="Rhea" id="RHEA-COMP:14527"/>
        <dbReference type="Rhea" id="RHEA-COMP:17342"/>
        <dbReference type="ChEBI" id="CHEBI:33019"/>
        <dbReference type="ChEBI" id="CHEBI:61557"/>
        <dbReference type="ChEBI" id="CHEBI:140395"/>
        <dbReference type="EC" id="2.7.7.48"/>
    </reaction>
</comment>
<keyword evidence="4" id="KW-0808">Transferase</keyword>
<evidence type="ECO:0000256" key="1">
    <source>
        <dbReference type="ARBA" id="ARBA00005762"/>
    </source>
</evidence>
<evidence type="ECO:0000313" key="14">
    <source>
        <dbReference type="EMBL" id="GAU23165.1"/>
    </source>
</evidence>
<feature type="domain" description="RDRP core" evidence="9">
    <location>
        <begin position="1576"/>
        <end position="1983"/>
    </location>
</feature>
<dbReference type="GO" id="GO:0031380">
    <property type="term" value="C:nuclear RNA-directed RNA polymerase complex"/>
    <property type="evidence" value="ECO:0007669"/>
    <property type="project" value="TreeGrafter"/>
</dbReference>
<accession>A0A2Z6MJ00</accession>
<dbReference type="PANTHER" id="PTHR23079">
    <property type="entry name" value="RNA-DEPENDENT RNA POLYMERASE"/>
    <property type="match status" value="1"/>
</dbReference>
<dbReference type="Pfam" id="PF26252">
    <property type="entry name" value="RdRP_helical"/>
    <property type="match status" value="2"/>
</dbReference>
<evidence type="ECO:0000256" key="5">
    <source>
        <dbReference type="ARBA" id="ARBA00022695"/>
    </source>
</evidence>
<dbReference type="CDD" id="cd00590">
    <property type="entry name" value="RRM_SF"/>
    <property type="match status" value="1"/>
</dbReference>
<evidence type="ECO:0000259" key="11">
    <source>
        <dbReference type="Pfam" id="PF24577"/>
    </source>
</evidence>
<keyword evidence="6" id="KW-0694">RNA-binding</keyword>
<dbReference type="InterPro" id="IPR058752">
    <property type="entry name" value="RDRP_C_head"/>
</dbReference>
<evidence type="ECO:0000313" key="15">
    <source>
        <dbReference type="Proteomes" id="UP000242715"/>
    </source>
</evidence>
<reference evidence="15" key="1">
    <citation type="journal article" date="2017" name="Front. Plant Sci.">
        <title>Climate Clever Clovers: New Paradigm to Reduce the Environmental Footprint of Ruminants by Breeding Low Methanogenic Forages Utilizing Haplotype Variation.</title>
        <authorList>
            <person name="Kaur P."/>
            <person name="Appels R."/>
            <person name="Bayer P.E."/>
            <person name="Keeble-Gagnere G."/>
            <person name="Wang J."/>
            <person name="Hirakawa H."/>
            <person name="Shirasawa K."/>
            <person name="Vercoe P."/>
            <person name="Stefanova K."/>
            <person name="Durmic Z."/>
            <person name="Nichols P."/>
            <person name="Revell C."/>
            <person name="Isobe S.N."/>
            <person name="Edwards D."/>
            <person name="Erskine W."/>
        </authorList>
    </citation>
    <scope>NUCLEOTIDE SEQUENCE [LARGE SCALE GENOMIC DNA]</scope>
    <source>
        <strain evidence="15">cv. Daliak</strain>
    </source>
</reference>
<feature type="domain" description="RDRP core" evidence="9">
    <location>
        <begin position="421"/>
        <end position="828"/>
    </location>
</feature>
<evidence type="ECO:0000256" key="3">
    <source>
        <dbReference type="ARBA" id="ARBA00022484"/>
    </source>
</evidence>
<dbReference type="InterPro" id="IPR058751">
    <property type="entry name" value="RDRP_helical"/>
</dbReference>
<feature type="domain" description="RNA-dependent RNA polymerase 6-like second" evidence="11">
    <location>
        <begin position="1289"/>
        <end position="1452"/>
    </location>
</feature>
<dbReference type="GO" id="GO:0030422">
    <property type="term" value="P:siRNA processing"/>
    <property type="evidence" value="ECO:0007669"/>
    <property type="project" value="TreeGrafter"/>
</dbReference>
<feature type="domain" description="RNA-dependent RNA polymerase 6-like RNA-binding" evidence="10">
    <location>
        <begin position="1169"/>
        <end position="1268"/>
    </location>
</feature>
<dbReference type="InterPro" id="IPR007855">
    <property type="entry name" value="RDRP"/>
</dbReference>
<evidence type="ECO:0000259" key="13">
    <source>
        <dbReference type="Pfam" id="PF26253"/>
    </source>
</evidence>
<dbReference type="InterPro" id="IPR057298">
    <property type="entry name" value="RDR6-like_RBD"/>
</dbReference>
<name>A0A2Z6MJ00_TRISU</name>
<dbReference type="Pfam" id="PF05183">
    <property type="entry name" value="RdRP"/>
    <property type="match status" value="2"/>
</dbReference>
<organism evidence="14 15">
    <name type="scientific">Trifolium subterraneum</name>
    <name type="common">Subterranean clover</name>
    <dbReference type="NCBI Taxonomy" id="3900"/>
    <lineage>
        <taxon>Eukaryota</taxon>
        <taxon>Viridiplantae</taxon>
        <taxon>Streptophyta</taxon>
        <taxon>Embryophyta</taxon>
        <taxon>Tracheophyta</taxon>
        <taxon>Spermatophyta</taxon>
        <taxon>Magnoliopsida</taxon>
        <taxon>eudicotyledons</taxon>
        <taxon>Gunneridae</taxon>
        <taxon>Pentapetalae</taxon>
        <taxon>rosids</taxon>
        <taxon>fabids</taxon>
        <taxon>Fabales</taxon>
        <taxon>Fabaceae</taxon>
        <taxon>Papilionoideae</taxon>
        <taxon>50 kb inversion clade</taxon>
        <taxon>NPAAA clade</taxon>
        <taxon>Hologalegina</taxon>
        <taxon>IRL clade</taxon>
        <taxon>Trifolieae</taxon>
        <taxon>Trifolium</taxon>
    </lineage>
</organism>
<feature type="domain" description="RDRP C-terminal head" evidence="13">
    <location>
        <begin position="944"/>
        <end position="1114"/>
    </location>
</feature>
<evidence type="ECO:0000259" key="10">
    <source>
        <dbReference type="Pfam" id="PF24572"/>
    </source>
</evidence>
<feature type="domain" description="RNA-dependent RNA polymerase 6-like RNA-binding" evidence="10">
    <location>
        <begin position="16"/>
        <end position="113"/>
    </location>
</feature>
<evidence type="ECO:0000256" key="6">
    <source>
        <dbReference type="ARBA" id="ARBA00022884"/>
    </source>
</evidence>
<proteinExistence type="inferred from homology"/>
<dbReference type="EMBL" id="DF973264">
    <property type="protein sequence ID" value="GAU23165.1"/>
    <property type="molecule type" value="Genomic_DNA"/>
</dbReference>
<comment type="similarity">
    <text evidence="1">Belongs to the RdRP family.</text>
</comment>
<evidence type="ECO:0000256" key="4">
    <source>
        <dbReference type="ARBA" id="ARBA00022679"/>
    </source>
</evidence>
<dbReference type="Pfam" id="PF24572">
    <property type="entry name" value="RBD_RDR6"/>
    <property type="match status" value="2"/>
</dbReference>
<feature type="domain" description="RDRP helical" evidence="12">
    <location>
        <begin position="328"/>
        <end position="403"/>
    </location>
</feature>
<gene>
    <name evidence="14" type="ORF">TSUD_306140</name>
</gene>
<evidence type="ECO:0000256" key="7">
    <source>
        <dbReference type="ARBA" id="ARBA00023158"/>
    </source>
</evidence>
<dbReference type="PANTHER" id="PTHR23079:SF18">
    <property type="entry name" value="RNA-DEPENDENT RNA POLYMERASE 6"/>
    <property type="match status" value="1"/>
</dbReference>
<evidence type="ECO:0000256" key="2">
    <source>
        <dbReference type="ARBA" id="ARBA00012494"/>
    </source>
</evidence>
<feature type="domain" description="RNA-dependent RNA polymerase 6-like second" evidence="11">
    <location>
        <begin position="134"/>
        <end position="297"/>
    </location>
</feature>
<dbReference type="GO" id="GO:0003723">
    <property type="term" value="F:RNA binding"/>
    <property type="evidence" value="ECO:0007669"/>
    <property type="project" value="UniProtKB-KW"/>
</dbReference>
<dbReference type="InterPro" id="IPR057596">
    <property type="entry name" value="RDRP_core"/>
</dbReference>
<sequence>MGSLDLEGGEKDSVLTTTQVSIGGFDTDVKAYDLVSFLESEIGCVDRCRLKTSCTPTESYPEFIDTKHIEKTDDYKKVAPHAFVHFTSSESATEAMNAAGRCDLILNNKVLKVISGPQNPNLLNQRRRTEPPFKMSDVIVEIGTFVGQTDFTVAWRGPAKGVNFLVDPFDSMCKLCFNQDIAFDFKGIVKKVVIKCDFKVAFLVRDINEIIRYDDTSHLVVLLHLASSPLVWYRTADDDIEESVTIDLLDDDDPWIRTTDFTPSGAIGRCSYYRIAIPPRYGAKLNKALEYLRRQRVQRVPLNRPLRILNEPDFGVPMSDAFFYIDFQKDISFDIMFLINAIVHRGIFNQYSLSNKFFELLRNQPKDVNVAALKHLCTYKRPVFDAAKRLEMVQRWLLRNPKLYEISKQFDDIMEVRRLVVTPTKAYCIAPEVELSNRVLRRFREVSDRFLRVTFMDEGMQTLNTNALNYYVAPIVKEITSNSSPQKTRIYKRVKTILEGGFYFCGRKYSFLAFSSNQLRDRSAWFFAEEKNISCDYIRDWMGKFNQKNIAKCAARMGQCFSSTYASVEVPANEVNSMLPDVERNNYVFSDGIGIITTDLAVEVAEKLNLDKVPSAYQIRYAGFKGVVACWPTKGDGIRLSLRPSMNKFQSNHTTLEICAWTRFQPGFLNRQIITLLSSLKVPDEIFWEMQEGMISKLNQMFVDAEVAFDVLTKSCAEHGNAAAIMLSCGFSPKTEPHLRGMLNSIRAAQLWGLREKSRIFVSSGRWLMGVLDELGVLEQGQCFVQVSTPSLENCFSKHGSRFSETKNLHVVKGLVAIAKNPCLHPGDDIIDFFVKNMVNEHLGSICNAHVVHADSSAKGALDQKCQSLAELAAAAVDFPKTGKLVTMPPNLKPKLYPDFMGKEHHQSYLSEKILGKLYRRIKDAYDKDIDAPELNCASGDIYYDADLELPGSAEFIADAWEQKCSYDGQLTGLLGQYKVKTEEEVVTGQIWSMPRYNSRKQGELKERLKHSYSSLKKEFRHSFDILNSDVRDLSDEEKNLLYEKKASAWYQVTYHPKWVKQSVDMQLKSSENQDATSLGNILMLSFPWIAVDYLARIKIRNRKVGNFDSTKEVGSLAKYLSERLRLIEVVHRVVNLIRTPATFSYILFELQTMGSLDLEGSEKDSVLTTTQVSIGGFDTDVKAYDLVSFLESKIGYVDRCRLKTSCTPPESYPEFTMIDTKQIEKTDDYQKVAPHAFVHFTLSESATEAINAAGRCDLILNNKVLKVVSGPQNPNFLNQRRRTEAPFKMSDVIVEIGTLVGQTDFTVAWRGPPKGLNFLVDPFDSMCKLCFNQDTTFEFKGISKKVVIKCDFKVGFLVRDINEIIRYDDTSHLVVLLHLASSPLVWYRTADDDIEESVTIDLLDDDDPWIRTTDFTPSGAIGRCSYYRIAIPPRYGAKLNKALEYLRCQRVQRVPLNRPLRILNEPDFGVPMSDAFFYIGFQKDISFDIMFLINAVVHRGIFNQYSLSNKFFELLANQPKDVNVAALKHLCTYKRPVFDAAKRLEMVQRWLLRNPKLYEISKQSDDIMEVRRLVVTPTKAYCIAPEVELSNRVLRRFSEVSDRFLRVTFMDEGMQTLNTYALNFYVAPIVKEITSNSFPQKTRIYKRVKTILEDGFYFCGRKYSFLAFSSNQLRDRSAWFFAEEKNITCDDIRNWMGKFNQKNVAKCAARMGQCFSSTYASVEVPSNEVNSMLPDVERNNYVFSDGIGIITADLAVEVAEKLKLDKAPSAYQIRYAGFKGVVACWPAKGDGIRLSLRPSMNKFQSNHTTLEICAWTRFQPGFLNRQIITLLSALGVPDEIFWKMQEGMISKLNQMLVDAEAAFDVLTKSCAEHGNAAAIMLSCGFSPKTEPHLRGMLNSIRAAQLWGLREKSRIFVSPGRWLMGVLDELGVLEQGQCFVQVSTPSIENCFAKHGSRFSETKTLHVVKGLVVIAKNPCLHPGDDIIDFFVRNMVNEHLGSICNAHVVHADSSGYGALDENCLHLAELAATAVDFPKTGKLVAMPPSLKPKLYPDFMGKERHQSYKSKKILGRLYRRIKDAYDKDIDAPESNCTSGDIHYDADLEVPGSAEFIADAWEQKCSYEGQLTGLLGQYKVKTEEEVVTGQIWSMPRYNSRKQGELKERLKHSYSSLKREFRHSFDKLNSDVGDLSDEEKNLLYEQKASAWYQVTYHPKWVKQSLDLQMKSSDNQEADSLGNILMLSFPWIAVDYLARIKIRNRKVGNFDSTKEVGSLAKYLSERL</sequence>
<feature type="domain" description="RDRP C-terminal head" evidence="13">
    <location>
        <begin position="2099"/>
        <end position="2269"/>
    </location>
</feature>
<keyword evidence="5" id="KW-0548">Nucleotidyltransferase</keyword>
<keyword evidence="3" id="KW-0696">RNA-directed RNA polymerase</keyword>
<dbReference type="InterPro" id="IPR057297">
    <property type="entry name" value="RDR6-like_2nd"/>
</dbReference>
<dbReference type="OrthoDB" id="6513042at2759"/>
<evidence type="ECO:0000259" key="12">
    <source>
        <dbReference type="Pfam" id="PF26252"/>
    </source>
</evidence>
<dbReference type="Pfam" id="PF24577">
    <property type="entry name" value="RDR6_2nd"/>
    <property type="match status" value="2"/>
</dbReference>
<dbReference type="Pfam" id="PF26253">
    <property type="entry name" value="RdRP_head"/>
    <property type="match status" value="2"/>
</dbReference>
<dbReference type="Proteomes" id="UP000242715">
    <property type="component" value="Unassembled WGS sequence"/>
</dbReference>
<feature type="domain" description="RDRP helical" evidence="12">
    <location>
        <begin position="1483"/>
        <end position="1558"/>
    </location>
</feature>
<keyword evidence="15" id="KW-1185">Reference proteome</keyword>
<dbReference type="EC" id="2.7.7.48" evidence="2"/>